<reference evidence="2" key="2">
    <citation type="journal article" date="2022" name="Microbiol. Resour. Announc.">
        <title>Metagenome Sequencing to Explore Phylogenomics of Terrestrial Cyanobacteria.</title>
        <authorList>
            <person name="Ward R.D."/>
            <person name="Stajich J.E."/>
            <person name="Johansen J.R."/>
            <person name="Huntemann M."/>
            <person name="Clum A."/>
            <person name="Foster B."/>
            <person name="Foster B."/>
            <person name="Roux S."/>
            <person name="Palaniappan K."/>
            <person name="Varghese N."/>
            <person name="Mukherjee S."/>
            <person name="Reddy T.B.K."/>
            <person name="Daum C."/>
            <person name="Copeland A."/>
            <person name="Chen I.A."/>
            <person name="Ivanova N.N."/>
            <person name="Kyrpides N.C."/>
            <person name="Shapiro N."/>
            <person name="Eloe-Fadrosh E.A."/>
            <person name="Pietrasiak N."/>
        </authorList>
    </citation>
    <scope>NUCLEOTIDE SEQUENCE</scope>
    <source>
        <strain evidence="2">JT2-VF2</strain>
    </source>
</reference>
<accession>A0A951Q4I1</accession>
<feature type="compositionally biased region" description="Basic and acidic residues" evidence="1">
    <location>
        <begin position="22"/>
        <end position="36"/>
    </location>
</feature>
<name>A0A951Q4I1_9NOST</name>
<feature type="compositionally biased region" description="Low complexity" evidence="1">
    <location>
        <begin position="1"/>
        <end position="12"/>
    </location>
</feature>
<dbReference type="Proteomes" id="UP000715781">
    <property type="component" value="Unassembled WGS sequence"/>
</dbReference>
<organism evidence="2 3">
    <name type="scientific">Mojavia pulchra JT2-VF2</name>
    <dbReference type="NCBI Taxonomy" id="287848"/>
    <lineage>
        <taxon>Bacteria</taxon>
        <taxon>Bacillati</taxon>
        <taxon>Cyanobacteriota</taxon>
        <taxon>Cyanophyceae</taxon>
        <taxon>Nostocales</taxon>
        <taxon>Nostocaceae</taxon>
    </lineage>
</organism>
<comment type="caution">
    <text evidence="2">The sequence shown here is derived from an EMBL/GenBank/DDBJ whole genome shotgun (WGS) entry which is preliminary data.</text>
</comment>
<feature type="compositionally biased region" description="Low complexity" evidence="1">
    <location>
        <begin position="37"/>
        <end position="48"/>
    </location>
</feature>
<protein>
    <submittedName>
        <fullName evidence="2">Uncharacterized protein</fullName>
    </submittedName>
</protein>
<gene>
    <name evidence="2" type="ORF">KME32_32200</name>
</gene>
<evidence type="ECO:0000313" key="3">
    <source>
        <dbReference type="Proteomes" id="UP000715781"/>
    </source>
</evidence>
<feature type="region of interest" description="Disordered" evidence="1">
    <location>
        <begin position="1"/>
        <end position="48"/>
    </location>
</feature>
<sequence>MPAAPPATATMPHPRPTRPQSQRREIDGENFSRDRPSSLIAPSPSSAF</sequence>
<reference evidence="2" key="1">
    <citation type="submission" date="2021-05" db="EMBL/GenBank/DDBJ databases">
        <authorList>
            <person name="Pietrasiak N."/>
            <person name="Ward R."/>
            <person name="Stajich J.E."/>
            <person name="Kurbessoian T."/>
        </authorList>
    </citation>
    <scope>NUCLEOTIDE SEQUENCE</scope>
    <source>
        <strain evidence="2">JT2-VF2</strain>
    </source>
</reference>
<evidence type="ECO:0000256" key="1">
    <source>
        <dbReference type="SAM" id="MobiDB-lite"/>
    </source>
</evidence>
<proteinExistence type="predicted"/>
<dbReference type="EMBL" id="JAHHHN010000044">
    <property type="protein sequence ID" value="MBW4565664.1"/>
    <property type="molecule type" value="Genomic_DNA"/>
</dbReference>
<evidence type="ECO:0000313" key="2">
    <source>
        <dbReference type="EMBL" id="MBW4565664.1"/>
    </source>
</evidence>
<dbReference type="AlphaFoldDB" id="A0A951Q4I1"/>